<evidence type="ECO:0000256" key="7">
    <source>
        <dbReference type="SAM" id="Phobius"/>
    </source>
</evidence>
<dbReference type="OrthoDB" id="5086884at2759"/>
<gene>
    <name evidence="9" type="ORF">ALECFALPRED_000510</name>
</gene>
<dbReference type="InterPro" id="IPR036259">
    <property type="entry name" value="MFS_trans_sf"/>
</dbReference>
<keyword evidence="10" id="KW-1185">Reference proteome</keyword>
<dbReference type="PANTHER" id="PTHR23506:SF23">
    <property type="entry name" value="GH10249P"/>
    <property type="match status" value="1"/>
</dbReference>
<evidence type="ECO:0000313" key="10">
    <source>
        <dbReference type="Proteomes" id="UP000664203"/>
    </source>
</evidence>
<evidence type="ECO:0000256" key="1">
    <source>
        <dbReference type="ARBA" id="ARBA00004141"/>
    </source>
</evidence>
<dbReference type="PROSITE" id="PS50850">
    <property type="entry name" value="MFS"/>
    <property type="match status" value="1"/>
</dbReference>
<dbReference type="InterPro" id="IPR020846">
    <property type="entry name" value="MFS_dom"/>
</dbReference>
<dbReference type="GO" id="GO:0022857">
    <property type="term" value="F:transmembrane transporter activity"/>
    <property type="evidence" value="ECO:0007669"/>
    <property type="project" value="InterPro"/>
</dbReference>
<sequence>MHLGLLLSPFLAGAIYERAGYDAVFAVLLGVIGFDFVLRVAMIEKKVAARWLESDKFHKAVILIDEPSPSEIDSEHYSSGSTAIEDEEPHNQSSGSDENSPLLHSSKSDGNREKETWFASKFPIAVALFSSPSLNAAVYGGFNHTMLIVAFDTILPLFVMRTFHWKATASGLIFLAITVPSLLSTFIGMLSDRYGARITSLFGFAVVTPALGLLGLCKDDSIRSQALLVVFLTLIGLGLNFILTPLAADVFFEAEKLSARNPSLFGVMGAFAQVYSLFNGALGLASIVGPGLAGTLYDKSNWQTTVGLLAGLCGLGSLVVWKYTGSMKKGM</sequence>
<evidence type="ECO:0000256" key="6">
    <source>
        <dbReference type="SAM" id="MobiDB-lite"/>
    </source>
</evidence>
<comment type="subcellular location">
    <subcellularLocation>
        <location evidence="1">Membrane</location>
        <topology evidence="1">Multi-pass membrane protein</topology>
    </subcellularLocation>
</comment>
<name>A0A8H3F2H5_9LECA</name>
<comment type="caution">
    <text evidence="9">The sequence shown here is derived from an EMBL/GenBank/DDBJ whole genome shotgun (WGS) entry which is preliminary data.</text>
</comment>
<dbReference type="EMBL" id="CAJPDR010000107">
    <property type="protein sequence ID" value="CAF9918056.1"/>
    <property type="molecule type" value="Genomic_DNA"/>
</dbReference>
<keyword evidence="4 7" id="KW-1133">Transmembrane helix</keyword>
<dbReference type="InterPro" id="IPR050930">
    <property type="entry name" value="MFS_Vesicular_Transporter"/>
</dbReference>
<dbReference type="Proteomes" id="UP000664203">
    <property type="component" value="Unassembled WGS sequence"/>
</dbReference>
<keyword evidence="5 7" id="KW-0472">Membrane</keyword>
<feature type="compositionally biased region" description="Polar residues" evidence="6">
    <location>
        <begin position="91"/>
        <end position="105"/>
    </location>
</feature>
<protein>
    <recommendedName>
        <fullName evidence="8">Major facilitator superfamily (MFS) profile domain-containing protein</fullName>
    </recommendedName>
</protein>
<feature type="transmembrane region" description="Helical" evidence="7">
    <location>
        <begin position="24"/>
        <end position="42"/>
    </location>
</feature>
<dbReference type="GO" id="GO:0016020">
    <property type="term" value="C:membrane"/>
    <property type="evidence" value="ECO:0007669"/>
    <property type="project" value="UniProtKB-SubCell"/>
</dbReference>
<evidence type="ECO:0000259" key="8">
    <source>
        <dbReference type="PROSITE" id="PS50850"/>
    </source>
</evidence>
<organism evidence="9 10">
    <name type="scientific">Alectoria fallacina</name>
    <dbReference type="NCBI Taxonomy" id="1903189"/>
    <lineage>
        <taxon>Eukaryota</taxon>
        <taxon>Fungi</taxon>
        <taxon>Dikarya</taxon>
        <taxon>Ascomycota</taxon>
        <taxon>Pezizomycotina</taxon>
        <taxon>Lecanoromycetes</taxon>
        <taxon>OSLEUM clade</taxon>
        <taxon>Lecanoromycetidae</taxon>
        <taxon>Lecanorales</taxon>
        <taxon>Lecanorineae</taxon>
        <taxon>Parmeliaceae</taxon>
        <taxon>Alectoria</taxon>
    </lineage>
</organism>
<evidence type="ECO:0000256" key="4">
    <source>
        <dbReference type="ARBA" id="ARBA00022989"/>
    </source>
</evidence>
<evidence type="ECO:0000256" key="2">
    <source>
        <dbReference type="ARBA" id="ARBA00022448"/>
    </source>
</evidence>
<feature type="region of interest" description="Disordered" evidence="6">
    <location>
        <begin position="70"/>
        <end position="110"/>
    </location>
</feature>
<accession>A0A8H3F2H5</accession>
<feature type="domain" description="Major facilitator superfamily (MFS) profile" evidence="8">
    <location>
        <begin position="129"/>
        <end position="331"/>
    </location>
</feature>
<keyword evidence="2" id="KW-0813">Transport</keyword>
<feature type="transmembrane region" description="Helical" evidence="7">
    <location>
        <begin position="136"/>
        <end position="159"/>
    </location>
</feature>
<dbReference type="Pfam" id="PF07690">
    <property type="entry name" value="MFS_1"/>
    <property type="match status" value="1"/>
</dbReference>
<evidence type="ECO:0000256" key="3">
    <source>
        <dbReference type="ARBA" id="ARBA00022692"/>
    </source>
</evidence>
<feature type="transmembrane region" description="Helical" evidence="7">
    <location>
        <begin position="171"/>
        <end position="191"/>
    </location>
</feature>
<feature type="transmembrane region" description="Helical" evidence="7">
    <location>
        <begin position="264"/>
        <end position="288"/>
    </location>
</feature>
<dbReference type="InterPro" id="IPR011701">
    <property type="entry name" value="MFS"/>
</dbReference>
<feature type="transmembrane region" description="Helical" evidence="7">
    <location>
        <begin position="228"/>
        <end position="252"/>
    </location>
</feature>
<dbReference type="Gene3D" id="1.20.1250.20">
    <property type="entry name" value="MFS general substrate transporter like domains"/>
    <property type="match status" value="1"/>
</dbReference>
<dbReference type="SUPFAM" id="SSF103473">
    <property type="entry name" value="MFS general substrate transporter"/>
    <property type="match status" value="1"/>
</dbReference>
<feature type="transmembrane region" description="Helical" evidence="7">
    <location>
        <begin position="300"/>
        <end position="321"/>
    </location>
</feature>
<feature type="transmembrane region" description="Helical" evidence="7">
    <location>
        <begin position="198"/>
        <end position="216"/>
    </location>
</feature>
<keyword evidence="3 7" id="KW-0812">Transmembrane</keyword>
<dbReference type="PANTHER" id="PTHR23506">
    <property type="entry name" value="GH10249P"/>
    <property type="match status" value="1"/>
</dbReference>
<reference evidence="9" key="1">
    <citation type="submission" date="2021-03" db="EMBL/GenBank/DDBJ databases">
        <authorList>
            <person name="Tagirdzhanova G."/>
        </authorList>
    </citation>
    <scope>NUCLEOTIDE SEQUENCE</scope>
</reference>
<proteinExistence type="predicted"/>
<dbReference type="AlphaFoldDB" id="A0A8H3F2H5"/>
<evidence type="ECO:0000256" key="5">
    <source>
        <dbReference type="ARBA" id="ARBA00023136"/>
    </source>
</evidence>
<evidence type="ECO:0000313" key="9">
    <source>
        <dbReference type="EMBL" id="CAF9918056.1"/>
    </source>
</evidence>